<dbReference type="InterPro" id="IPR005645">
    <property type="entry name" value="FSH-like_dom"/>
</dbReference>
<feature type="region of interest" description="Disordered" evidence="1">
    <location>
        <begin position="1"/>
        <end position="22"/>
    </location>
</feature>
<dbReference type="InterPro" id="IPR029058">
    <property type="entry name" value="AB_hydrolase_fold"/>
</dbReference>
<dbReference type="STRING" id="4555.A0A368RUQ3"/>
<dbReference type="PANTHER" id="PTHR22778:SF56">
    <property type="entry name" value="SERINE HYDROLASE FSH DOMAIN-CONTAINING PROTEIN"/>
    <property type="match status" value="1"/>
</dbReference>
<reference evidence="3" key="2">
    <citation type="submission" date="2015-07" db="EMBL/GenBank/DDBJ databases">
        <authorList>
            <person name="Noorani M."/>
        </authorList>
    </citation>
    <scope>NUCLEOTIDE SEQUENCE</scope>
    <source>
        <strain evidence="3">Yugu1</strain>
    </source>
</reference>
<feature type="region of interest" description="Disordered" evidence="1">
    <location>
        <begin position="44"/>
        <end position="70"/>
    </location>
</feature>
<feature type="compositionally biased region" description="Basic residues" evidence="1">
    <location>
        <begin position="51"/>
        <end position="60"/>
    </location>
</feature>
<dbReference type="SUPFAM" id="SSF53474">
    <property type="entry name" value="alpha/beta-Hydrolases"/>
    <property type="match status" value="1"/>
</dbReference>
<dbReference type="Pfam" id="PF03959">
    <property type="entry name" value="FSH1"/>
    <property type="match status" value="1"/>
</dbReference>
<organism evidence="3">
    <name type="scientific">Setaria italica</name>
    <name type="common">Foxtail millet</name>
    <name type="synonym">Panicum italicum</name>
    <dbReference type="NCBI Taxonomy" id="4555"/>
    <lineage>
        <taxon>Eukaryota</taxon>
        <taxon>Viridiplantae</taxon>
        <taxon>Streptophyta</taxon>
        <taxon>Embryophyta</taxon>
        <taxon>Tracheophyta</taxon>
        <taxon>Spermatophyta</taxon>
        <taxon>Magnoliopsida</taxon>
        <taxon>Liliopsida</taxon>
        <taxon>Poales</taxon>
        <taxon>Poaceae</taxon>
        <taxon>PACMAD clade</taxon>
        <taxon>Panicoideae</taxon>
        <taxon>Panicodae</taxon>
        <taxon>Paniceae</taxon>
        <taxon>Cenchrinae</taxon>
        <taxon>Setaria</taxon>
    </lineage>
</organism>
<proteinExistence type="predicted"/>
<dbReference type="OrthoDB" id="414698at2759"/>
<protein>
    <recommendedName>
        <fullName evidence="2">Serine hydrolase domain-containing protein</fullName>
    </recommendedName>
</protein>
<accession>A0A368RUQ3</accession>
<feature type="domain" description="Serine hydrolase" evidence="2">
    <location>
        <begin position="77"/>
        <end position="284"/>
    </location>
</feature>
<evidence type="ECO:0000256" key="1">
    <source>
        <dbReference type="SAM" id="MobiDB-lite"/>
    </source>
</evidence>
<reference evidence="3" key="1">
    <citation type="journal article" date="2012" name="Nat. Biotechnol.">
        <title>Reference genome sequence of the model plant Setaria.</title>
        <authorList>
            <person name="Bennetzen J.L."/>
            <person name="Schmutz J."/>
            <person name="Wang H."/>
            <person name="Percifield R."/>
            <person name="Hawkins J."/>
            <person name="Pontaroli A.C."/>
            <person name="Estep M."/>
            <person name="Feng L."/>
            <person name="Vaughn J.N."/>
            <person name="Grimwood J."/>
            <person name="Jenkins J."/>
            <person name="Barry K."/>
            <person name="Lindquist E."/>
            <person name="Hellsten U."/>
            <person name="Deshpande S."/>
            <person name="Wang X."/>
            <person name="Wu X."/>
            <person name="Mitros T."/>
            <person name="Triplett J."/>
            <person name="Yang X."/>
            <person name="Ye C.Y."/>
            <person name="Mauro-Herrera M."/>
            <person name="Wang L."/>
            <person name="Li P."/>
            <person name="Sharma M."/>
            <person name="Sharma R."/>
            <person name="Ronald P.C."/>
            <person name="Panaud O."/>
            <person name="Kellogg E.A."/>
            <person name="Brutnell T.P."/>
            <person name="Doust A.N."/>
            <person name="Tuskan G.A."/>
            <person name="Rokhsar D."/>
            <person name="Devos K.M."/>
        </authorList>
    </citation>
    <scope>NUCLEOTIDE SEQUENCE [LARGE SCALE GENOMIC DNA]</scope>
    <source>
        <strain evidence="3">Yugu1</strain>
    </source>
</reference>
<evidence type="ECO:0000259" key="2">
    <source>
        <dbReference type="Pfam" id="PF03959"/>
    </source>
</evidence>
<dbReference type="PANTHER" id="PTHR22778">
    <property type="entry name" value="OVARIAN CANCER GENE-2 PROTEIN-RELATED"/>
    <property type="match status" value="1"/>
</dbReference>
<gene>
    <name evidence="3" type="ORF">SETIT_7G117700v2</name>
</gene>
<evidence type="ECO:0000313" key="3">
    <source>
        <dbReference type="EMBL" id="RCV33871.1"/>
    </source>
</evidence>
<dbReference type="KEGG" id="sita:101785180"/>
<dbReference type="Gene3D" id="3.40.50.1820">
    <property type="entry name" value="alpha/beta hydrolase"/>
    <property type="match status" value="1"/>
</dbReference>
<dbReference type="AlphaFoldDB" id="A0A368RUQ3"/>
<sequence>MDLIRTPPARCPRLRPRQLAPSAAAPPASVSWAALPCHLPAYAAAPSPHQRDRRPRRGLRLRNAGSEGEAALAGRRRPRFLCLHGFRTSAEILRKQVVGRWPADVTARLDLVFADAPFPAEGKSDVDGIFDPPYYEWFQFAGEISGGQDPIKCRNLDRCFSYVEELMIRQGPFDGLLGFSQGAVVSAVLAGLQEQTRLCVFRQGLAFTGVAKVKCVIVISGGKIQAPVAAARAFNSKIMCPSLHFIVCGDDDFVKVHSEELVEAFADPLVIRHPCGHTIPNLDEKGLQTMLTFLDKIERGIWEHSSTDTKIMVSNSEAQISEV</sequence>
<dbReference type="EMBL" id="CM003534">
    <property type="protein sequence ID" value="RCV33871.1"/>
    <property type="molecule type" value="Genomic_DNA"/>
</dbReference>
<name>A0A368RUQ3_SETIT</name>